<keyword evidence="2" id="KW-0808">Transferase</keyword>
<dbReference type="AlphaFoldDB" id="A0A381SIX3"/>
<comment type="catalytic activity">
    <reaction evidence="6">
        <text>dCMP + ATP = dCDP + ADP</text>
        <dbReference type="Rhea" id="RHEA:25094"/>
        <dbReference type="ChEBI" id="CHEBI:30616"/>
        <dbReference type="ChEBI" id="CHEBI:57566"/>
        <dbReference type="ChEBI" id="CHEBI:58593"/>
        <dbReference type="ChEBI" id="CHEBI:456216"/>
        <dbReference type="EC" id="2.7.4.25"/>
    </reaction>
</comment>
<evidence type="ECO:0000256" key="2">
    <source>
        <dbReference type="ARBA" id="ARBA00022679"/>
    </source>
</evidence>
<dbReference type="InterPro" id="IPR027417">
    <property type="entry name" value="P-loop_NTPase"/>
</dbReference>
<name>A0A381SIX3_9ZZZZ</name>
<dbReference type="InterPro" id="IPR011994">
    <property type="entry name" value="Cytidylate_kinase_dom"/>
</dbReference>
<organism evidence="9">
    <name type="scientific">marine metagenome</name>
    <dbReference type="NCBI Taxonomy" id="408172"/>
    <lineage>
        <taxon>unclassified sequences</taxon>
        <taxon>metagenomes</taxon>
        <taxon>ecological metagenomes</taxon>
    </lineage>
</organism>
<comment type="catalytic activity">
    <reaction evidence="7">
        <text>CMP + ATP = CDP + ADP</text>
        <dbReference type="Rhea" id="RHEA:11600"/>
        <dbReference type="ChEBI" id="CHEBI:30616"/>
        <dbReference type="ChEBI" id="CHEBI:58069"/>
        <dbReference type="ChEBI" id="CHEBI:60377"/>
        <dbReference type="ChEBI" id="CHEBI:456216"/>
        <dbReference type="EC" id="2.7.4.25"/>
    </reaction>
</comment>
<evidence type="ECO:0000256" key="5">
    <source>
        <dbReference type="ARBA" id="ARBA00022840"/>
    </source>
</evidence>
<gene>
    <name evidence="9" type="ORF">METZ01_LOCUS56864</name>
</gene>
<dbReference type="SUPFAM" id="SSF52540">
    <property type="entry name" value="P-loop containing nucleoside triphosphate hydrolases"/>
    <property type="match status" value="1"/>
</dbReference>
<sequence length="169" mass="19719">MILKKKINFNNKNKLFFFLNSLICLSLKKHKTLRKEVISKQTSIIATIPIVRKFINNQQKLIVKKILKSKKGCVIDGRDIGSKVFINAKIKLFIKVKPEIRAKRRHKQLIEQGEKSIYSRILKDINLRDKNDKNRVVSPLIVPKKAIIIDNSYSFKNTIHQINKAFKIL</sequence>
<feature type="domain" description="Cytidylate kinase" evidence="8">
    <location>
        <begin position="20"/>
        <end position="162"/>
    </location>
</feature>
<evidence type="ECO:0000256" key="3">
    <source>
        <dbReference type="ARBA" id="ARBA00022741"/>
    </source>
</evidence>
<keyword evidence="3" id="KW-0547">Nucleotide-binding</keyword>
<evidence type="ECO:0000256" key="1">
    <source>
        <dbReference type="ARBA" id="ARBA00012906"/>
    </source>
</evidence>
<dbReference type="GO" id="GO:0006139">
    <property type="term" value="P:nucleobase-containing compound metabolic process"/>
    <property type="evidence" value="ECO:0007669"/>
    <property type="project" value="InterPro"/>
</dbReference>
<dbReference type="GO" id="GO:0036431">
    <property type="term" value="F:dCMP kinase activity"/>
    <property type="evidence" value="ECO:0007669"/>
    <property type="project" value="InterPro"/>
</dbReference>
<dbReference type="EMBL" id="UINC01003177">
    <property type="protein sequence ID" value="SVA04010.1"/>
    <property type="molecule type" value="Genomic_DNA"/>
</dbReference>
<accession>A0A381SIX3</accession>
<evidence type="ECO:0000256" key="4">
    <source>
        <dbReference type="ARBA" id="ARBA00022777"/>
    </source>
</evidence>
<keyword evidence="4" id="KW-0418">Kinase</keyword>
<dbReference type="Pfam" id="PF02224">
    <property type="entry name" value="Cytidylate_kin"/>
    <property type="match status" value="1"/>
</dbReference>
<evidence type="ECO:0000313" key="9">
    <source>
        <dbReference type="EMBL" id="SVA04010.1"/>
    </source>
</evidence>
<evidence type="ECO:0000259" key="8">
    <source>
        <dbReference type="Pfam" id="PF02224"/>
    </source>
</evidence>
<dbReference type="GO" id="GO:0005524">
    <property type="term" value="F:ATP binding"/>
    <property type="evidence" value="ECO:0007669"/>
    <property type="project" value="UniProtKB-KW"/>
</dbReference>
<protein>
    <recommendedName>
        <fullName evidence="1">(d)CMP kinase</fullName>
        <ecNumber evidence="1">2.7.4.25</ecNumber>
    </recommendedName>
</protein>
<dbReference type="EC" id="2.7.4.25" evidence="1"/>
<evidence type="ECO:0000256" key="7">
    <source>
        <dbReference type="ARBA" id="ARBA00048478"/>
    </source>
</evidence>
<keyword evidence="5" id="KW-0067">ATP-binding</keyword>
<dbReference type="Gene3D" id="3.40.50.300">
    <property type="entry name" value="P-loop containing nucleotide triphosphate hydrolases"/>
    <property type="match status" value="1"/>
</dbReference>
<reference evidence="9" key="1">
    <citation type="submission" date="2018-05" db="EMBL/GenBank/DDBJ databases">
        <authorList>
            <person name="Lanie J.A."/>
            <person name="Ng W.-L."/>
            <person name="Kazmierczak K.M."/>
            <person name="Andrzejewski T.M."/>
            <person name="Davidsen T.M."/>
            <person name="Wayne K.J."/>
            <person name="Tettelin H."/>
            <person name="Glass J.I."/>
            <person name="Rusch D."/>
            <person name="Podicherti R."/>
            <person name="Tsui H.-C.T."/>
            <person name="Winkler M.E."/>
        </authorList>
    </citation>
    <scope>NUCLEOTIDE SEQUENCE</scope>
</reference>
<dbReference type="CDD" id="cd02020">
    <property type="entry name" value="CMPK"/>
    <property type="match status" value="1"/>
</dbReference>
<evidence type="ECO:0000256" key="6">
    <source>
        <dbReference type="ARBA" id="ARBA00047615"/>
    </source>
</evidence>
<proteinExistence type="predicted"/>